<reference evidence="2 4" key="2">
    <citation type="submission" date="2016-10" db="EMBL/GenBank/DDBJ databases">
        <authorList>
            <person name="Varghese N."/>
            <person name="Submissions S."/>
        </authorList>
    </citation>
    <scope>NUCLEOTIDE SEQUENCE [LARGE SCALE GENOMIC DNA]</scope>
    <source>
        <strain evidence="2 4">BS2773</strain>
    </source>
</reference>
<evidence type="ECO:0000313" key="1">
    <source>
        <dbReference type="EMBL" id="OIN43356.1"/>
    </source>
</evidence>
<evidence type="ECO:0000313" key="2">
    <source>
        <dbReference type="EMBL" id="SEE37717.1"/>
    </source>
</evidence>
<dbReference type="EMBL" id="FNTS01000002">
    <property type="protein sequence ID" value="SEE37717.1"/>
    <property type="molecule type" value="Genomic_DNA"/>
</dbReference>
<protein>
    <submittedName>
        <fullName evidence="1">Uncharacterized protein</fullName>
    </submittedName>
</protein>
<dbReference type="EMBL" id="MDDR01000066">
    <property type="protein sequence ID" value="OIN43356.1"/>
    <property type="molecule type" value="Genomic_DNA"/>
</dbReference>
<reference evidence="1 3" key="1">
    <citation type="submission" date="2016-08" db="EMBL/GenBank/DDBJ databases">
        <title>Draft genome sequence of Pseudomonas costantinii LMG 22119, type strain isolated from cultivated mushroom (Agaricus bisporus) sporophores.</title>
        <authorList>
            <person name="Tambong J.T."/>
        </authorList>
    </citation>
    <scope>NUCLEOTIDE SEQUENCE [LARGE SCALE GENOMIC DNA]</scope>
    <source>
        <strain evidence="1 3">LMG 22119</strain>
    </source>
</reference>
<keyword evidence="4" id="KW-1185">Reference proteome</keyword>
<sequence length="81" mass="8523">MAKIHITIEDDTTDGVSISVNSKDNLNPASGSKAALIANAMICGGRLVARIPFEGAGQHVGCNCEICQAMLEKLTMKPTIH</sequence>
<proteinExistence type="predicted"/>
<organism evidence="1 3">
    <name type="scientific">Pseudomonas costantinii</name>
    <dbReference type="NCBI Taxonomy" id="168469"/>
    <lineage>
        <taxon>Bacteria</taxon>
        <taxon>Pseudomonadati</taxon>
        <taxon>Pseudomonadota</taxon>
        <taxon>Gammaproteobacteria</taxon>
        <taxon>Pseudomonadales</taxon>
        <taxon>Pseudomonadaceae</taxon>
        <taxon>Pseudomonas</taxon>
    </lineage>
</organism>
<comment type="caution">
    <text evidence="1">The sequence shown here is derived from an EMBL/GenBank/DDBJ whole genome shotgun (WGS) entry which is preliminary data.</text>
</comment>
<evidence type="ECO:0000313" key="4">
    <source>
        <dbReference type="Proteomes" id="UP000182179"/>
    </source>
</evidence>
<dbReference type="RefSeq" id="WP_071487768.1">
    <property type="nucleotide sequence ID" value="NZ_FNTS01000002.1"/>
</dbReference>
<dbReference type="Proteomes" id="UP000182179">
    <property type="component" value="Unassembled WGS sequence"/>
</dbReference>
<dbReference type="Proteomes" id="UP000181661">
    <property type="component" value="Unassembled WGS sequence"/>
</dbReference>
<gene>
    <name evidence="1" type="ORF">BFL40_32430</name>
    <name evidence="2" type="ORF">SAMN04515675_5209</name>
</gene>
<name>A0A1S2UB73_9PSED</name>
<evidence type="ECO:0000313" key="3">
    <source>
        <dbReference type="Proteomes" id="UP000181661"/>
    </source>
</evidence>
<dbReference type="AlphaFoldDB" id="A0A1S2UB73"/>
<accession>A0A1S2UB73</accession>